<name>A0A8J4DW62_9ACTN</name>
<organism evidence="1 2">
    <name type="scientific">Virgisporangium aliadipatigenens</name>
    <dbReference type="NCBI Taxonomy" id="741659"/>
    <lineage>
        <taxon>Bacteria</taxon>
        <taxon>Bacillati</taxon>
        <taxon>Actinomycetota</taxon>
        <taxon>Actinomycetes</taxon>
        <taxon>Micromonosporales</taxon>
        <taxon>Micromonosporaceae</taxon>
        <taxon>Virgisporangium</taxon>
    </lineage>
</organism>
<comment type="caution">
    <text evidence="1">The sequence shown here is derived from an EMBL/GenBank/DDBJ whole genome shotgun (WGS) entry which is preliminary data.</text>
</comment>
<dbReference type="Proteomes" id="UP000619260">
    <property type="component" value="Unassembled WGS sequence"/>
</dbReference>
<sequence>MIAIEVDAAPLVVGFDDVHDDPVRGLTVTLGPSNVDRPIWTYWFPMMCRLRPDLMRPVPIGTLDAATRPFVYPIEVRFEAEQWSRDAPPGEPVAVLSPAAERAVGTGRVIVVISIAHEGNSLALEPGSDAPVLLDRVAAFARCYGLPPERLWFLTGSLDGVASVAAWRQARGLATVPFTVRSTEPFSAFTGACVRESLRHGRAPTAAVDFARRHPHLVGWRSTTVSWTARPFPGLGAAAPDEPARFRYACLNRMLRPHRWQVLRRLWTAGALDKGLVSFPLPDAEDLVDLGVDPAAPATRELLSRLPLEIDRTVFLDSARIFGDNAEFVGLHPDVVLRDCAMEIVTETLQDGRFVSEKVFKSLLGRGPAVVVGTVGTLDYLHSIGVRTWGDRVDESYDRIADPAARLDAAVDAALSYVDGDGADATAVRAENLRWLLDAPKPWDALTRELAQTLAGL</sequence>
<accession>A0A8J4DW62</accession>
<evidence type="ECO:0000313" key="2">
    <source>
        <dbReference type="Proteomes" id="UP000619260"/>
    </source>
</evidence>
<reference evidence="1" key="1">
    <citation type="submission" date="2021-01" db="EMBL/GenBank/DDBJ databases">
        <title>Whole genome shotgun sequence of Virgisporangium aliadipatigenens NBRC 105644.</title>
        <authorList>
            <person name="Komaki H."/>
            <person name="Tamura T."/>
        </authorList>
    </citation>
    <scope>NUCLEOTIDE SEQUENCE</scope>
    <source>
        <strain evidence="1">NBRC 105644</strain>
    </source>
</reference>
<keyword evidence="2" id="KW-1185">Reference proteome</keyword>
<dbReference type="AlphaFoldDB" id="A0A8J4DW62"/>
<proteinExistence type="predicted"/>
<dbReference type="RefSeq" id="WP_203905309.1">
    <property type="nucleotide sequence ID" value="NZ_BOPF01000057.1"/>
</dbReference>
<gene>
    <name evidence="1" type="ORF">Val02_87990</name>
</gene>
<dbReference type="EMBL" id="BOPF01000057">
    <property type="protein sequence ID" value="GIJ51913.1"/>
    <property type="molecule type" value="Genomic_DNA"/>
</dbReference>
<protein>
    <submittedName>
        <fullName evidence="1">Uncharacterized protein</fullName>
    </submittedName>
</protein>
<evidence type="ECO:0000313" key="1">
    <source>
        <dbReference type="EMBL" id="GIJ51913.1"/>
    </source>
</evidence>